<dbReference type="InterPro" id="IPR014730">
    <property type="entry name" value="ETF_a/b_N"/>
</dbReference>
<dbReference type="GO" id="GO:0005829">
    <property type="term" value="C:cytosol"/>
    <property type="evidence" value="ECO:0007669"/>
    <property type="project" value="TreeGrafter"/>
</dbReference>
<evidence type="ECO:0000256" key="8">
    <source>
        <dbReference type="SAM" id="MobiDB-lite"/>
    </source>
</evidence>
<feature type="region of interest" description="Disordered" evidence="8">
    <location>
        <begin position="228"/>
        <end position="247"/>
    </location>
</feature>
<comment type="cofactor">
    <cofactor evidence="1">
        <name>FAD</name>
        <dbReference type="ChEBI" id="CHEBI:57692"/>
    </cofactor>
</comment>
<evidence type="ECO:0000256" key="1">
    <source>
        <dbReference type="ARBA" id="ARBA00001974"/>
    </source>
</evidence>
<comment type="caution">
    <text evidence="10">The sequence shown here is derived from an EMBL/GenBank/DDBJ whole genome shotgun (WGS) entry which is preliminary data.</text>
</comment>
<dbReference type="AlphaFoldDB" id="A0A255GIE9"/>
<dbReference type="SUPFAM" id="SSF52402">
    <property type="entry name" value="Adenine nucleotide alpha hydrolases-like"/>
    <property type="match status" value="1"/>
</dbReference>
<evidence type="ECO:0000313" key="10">
    <source>
        <dbReference type="EMBL" id="OYO14316.1"/>
    </source>
</evidence>
<keyword evidence="11" id="KW-1185">Reference proteome</keyword>
<evidence type="ECO:0000313" key="11">
    <source>
        <dbReference type="Proteomes" id="UP000215896"/>
    </source>
</evidence>
<comment type="subunit">
    <text evidence="3">Heterodimer of an alpha and a beta subunit.</text>
</comment>
<organism evidence="10 11">
    <name type="scientific">Enemella evansiae</name>
    <dbReference type="NCBI Taxonomy" id="2016499"/>
    <lineage>
        <taxon>Bacteria</taxon>
        <taxon>Bacillati</taxon>
        <taxon>Actinomycetota</taxon>
        <taxon>Actinomycetes</taxon>
        <taxon>Propionibacteriales</taxon>
        <taxon>Propionibacteriaceae</taxon>
        <taxon>Enemella</taxon>
    </lineage>
</organism>
<keyword evidence="5" id="KW-0813">Transport</keyword>
<evidence type="ECO:0000256" key="6">
    <source>
        <dbReference type="ARBA" id="ARBA00022982"/>
    </source>
</evidence>
<evidence type="ECO:0000256" key="5">
    <source>
        <dbReference type="ARBA" id="ARBA00022448"/>
    </source>
</evidence>
<dbReference type="InterPro" id="IPR033948">
    <property type="entry name" value="ETF_beta_N"/>
</dbReference>
<comment type="function">
    <text evidence="7">The electron transfer flavoprotein serves as a specific electron acceptor for other dehydrogenases. It transfers the electrons to the main respiratory chain via ETF-ubiquinone oxidoreductase (ETF dehydrogenase).</text>
</comment>
<dbReference type="InterPro" id="IPR014729">
    <property type="entry name" value="Rossmann-like_a/b/a_fold"/>
</dbReference>
<comment type="similarity">
    <text evidence="2">Belongs to the ETF beta-subunit/FixA family.</text>
</comment>
<dbReference type="RefSeq" id="WP_094405182.1">
    <property type="nucleotide sequence ID" value="NZ_NMVO01000012.1"/>
</dbReference>
<feature type="compositionally biased region" description="Basic and acidic residues" evidence="8">
    <location>
        <begin position="234"/>
        <end position="243"/>
    </location>
</feature>
<evidence type="ECO:0000259" key="9">
    <source>
        <dbReference type="SMART" id="SM00893"/>
    </source>
</evidence>
<evidence type="ECO:0000256" key="4">
    <source>
        <dbReference type="ARBA" id="ARBA00016797"/>
    </source>
</evidence>
<dbReference type="CDD" id="cd01714">
    <property type="entry name" value="ETF_beta"/>
    <property type="match status" value="1"/>
</dbReference>
<dbReference type="PANTHER" id="PTHR21294:SF8">
    <property type="entry name" value="ELECTRON TRANSFER FLAVOPROTEIN SUBUNIT BETA"/>
    <property type="match status" value="1"/>
</dbReference>
<accession>A0A255GIE9</accession>
<dbReference type="Proteomes" id="UP000215896">
    <property type="component" value="Unassembled WGS sequence"/>
</dbReference>
<evidence type="ECO:0000256" key="2">
    <source>
        <dbReference type="ARBA" id="ARBA00007557"/>
    </source>
</evidence>
<dbReference type="PANTHER" id="PTHR21294">
    <property type="entry name" value="ELECTRON TRANSFER FLAVOPROTEIN BETA-SUBUNIT"/>
    <property type="match status" value="1"/>
</dbReference>
<dbReference type="PIRSF" id="PIRSF000090">
    <property type="entry name" value="Beta-ETF"/>
    <property type="match status" value="1"/>
</dbReference>
<name>A0A255GIE9_9ACTN</name>
<gene>
    <name evidence="10" type="ORF">CGZ94_06760</name>
</gene>
<dbReference type="GO" id="GO:0009055">
    <property type="term" value="F:electron transfer activity"/>
    <property type="evidence" value="ECO:0007669"/>
    <property type="project" value="InterPro"/>
</dbReference>
<reference evidence="10 11" key="1">
    <citation type="submission" date="2017-07" db="EMBL/GenBank/DDBJ databases">
        <title>Draft whole genome sequences of clinical Proprionibacteriaceae strains.</title>
        <authorList>
            <person name="Bernier A.-M."/>
            <person name="Bernard K."/>
            <person name="Domingo M.-C."/>
        </authorList>
    </citation>
    <scope>NUCLEOTIDE SEQUENCE [LARGE SCALE GENOMIC DNA]</scope>
    <source>
        <strain evidence="10 11">NML 030167</strain>
    </source>
</reference>
<dbReference type="Pfam" id="PF01012">
    <property type="entry name" value="ETF"/>
    <property type="match status" value="1"/>
</dbReference>
<dbReference type="EMBL" id="NMVO01000012">
    <property type="protein sequence ID" value="OYO14316.1"/>
    <property type="molecule type" value="Genomic_DNA"/>
</dbReference>
<dbReference type="SMART" id="SM00893">
    <property type="entry name" value="ETF"/>
    <property type="match status" value="1"/>
</dbReference>
<sequence length="263" mass="26999">MKIVTLVKHVPDATGERSFAEDGTVDRAAADGLLSELDEYAIEQSLQVAESGGAGGEVEIVALTLGPDDAADALKKALQMGATSGVHINDEALHGSDALATSAVLAAAIGKLQPDLVVTGMSSTDGSMGVIPAMLAERLGWPAVTFGVDLKVADGKVSIRRDGDVASQTIEAELPAVVSVTDQSGEARYPSMKGIMAAKKKPVEQWDLAELGVDPSTVGLAAAYTKVTDTTPRPPKEAGKQVTDEDGSGAQALVDFLAAGKYI</sequence>
<dbReference type="InterPro" id="IPR012255">
    <property type="entry name" value="ETF_b"/>
</dbReference>
<evidence type="ECO:0000256" key="3">
    <source>
        <dbReference type="ARBA" id="ARBA00011355"/>
    </source>
</evidence>
<evidence type="ECO:0000256" key="7">
    <source>
        <dbReference type="ARBA" id="ARBA00025649"/>
    </source>
</evidence>
<feature type="domain" description="Electron transfer flavoprotein alpha/beta-subunit N-terminal" evidence="9">
    <location>
        <begin position="22"/>
        <end position="215"/>
    </location>
</feature>
<dbReference type="OrthoDB" id="9804960at2"/>
<proteinExistence type="inferred from homology"/>
<keyword evidence="6" id="KW-0249">Electron transport</keyword>
<protein>
    <recommendedName>
        <fullName evidence="4">Electron transfer flavoprotein subunit beta</fullName>
    </recommendedName>
</protein>
<dbReference type="Gene3D" id="3.40.50.620">
    <property type="entry name" value="HUPs"/>
    <property type="match status" value="1"/>
</dbReference>